<reference evidence="5 6" key="1">
    <citation type="submission" date="2018-01" db="EMBL/GenBank/DDBJ databases">
        <title>Halomonas endophytica sp. nov., isolated from storage liquid in the stems of Populus euphratica.</title>
        <authorList>
            <person name="Chen C."/>
        </authorList>
    </citation>
    <scope>NUCLEOTIDE SEQUENCE [LARGE SCALE GENOMIC DNA]</scope>
    <source>
        <strain evidence="5 6">DSM 26881</strain>
    </source>
</reference>
<dbReference type="Pfam" id="PF07883">
    <property type="entry name" value="Cupin_2"/>
    <property type="match status" value="1"/>
</dbReference>
<sequence length="349" mass="39183">MSLTEKPQSSPEREAYYEKIARQDYSALWNVLSGIITPTPKSECVPHLWEFAPARELLMEAGELITAKEAERRVLILENPGMRGQSRITTSLYAGLQLVLPGEVAPAHRHSQSALRFVMDGGGACTAVNGERTIMQEGDFVITPPWAWHDHGNESDRPMIWMDGLDIPMLSFFDASFAEGLGEDMQAITTPTGDALARYGANMLPVDFEKQGLASPLFNYPYARTREALETMRRRDEWDPCHGLKMRYVNPVDGGWAMPTIAPFVQLLPKGFKTAGYRSTDATVFSVIEGTGRTTIGDTTFHWKPKDIFVMPSWHKVVHEADEDAVLFSYSDRVAQQKLGIWREQRDAD</sequence>
<dbReference type="EMBL" id="PNRE01000090">
    <property type="protein sequence ID" value="PMR67462.1"/>
    <property type="molecule type" value="Genomic_DNA"/>
</dbReference>
<keyword evidence="6" id="KW-1185">Reference proteome</keyword>
<dbReference type="PANTHER" id="PTHR41517">
    <property type="entry name" value="1,2-DIOXYGENASE PROTEIN-RELATED"/>
    <property type="match status" value="1"/>
</dbReference>
<dbReference type="InterPro" id="IPR011960">
    <property type="entry name" value="Gentisate_dOase"/>
</dbReference>
<proteinExistence type="predicted"/>
<gene>
    <name evidence="5" type="primary">gtdA</name>
    <name evidence="5" type="ORF">C1H66_19185</name>
</gene>
<accession>A0A2N7TH00</accession>
<dbReference type="RefSeq" id="WP_102629478.1">
    <property type="nucleotide sequence ID" value="NZ_PDOH01000056.1"/>
</dbReference>
<keyword evidence="2" id="KW-0560">Oxidoreductase</keyword>
<comment type="caution">
    <text evidence="5">The sequence shown here is derived from an EMBL/GenBank/DDBJ whole genome shotgun (WGS) entry which is preliminary data.</text>
</comment>
<protein>
    <recommendedName>
        <fullName evidence="3">Gentisate 1,2-dioxygenase</fullName>
        <ecNumber evidence="3">1.13.11.4</ecNumber>
    </recommendedName>
</protein>
<evidence type="ECO:0000313" key="5">
    <source>
        <dbReference type="EMBL" id="PMR67462.1"/>
    </source>
</evidence>
<dbReference type="InterPro" id="IPR014710">
    <property type="entry name" value="RmlC-like_jellyroll"/>
</dbReference>
<evidence type="ECO:0000256" key="3">
    <source>
        <dbReference type="NCBIfam" id="TIGR02272"/>
    </source>
</evidence>
<feature type="domain" description="Cupin type-2" evidence="4">
    <location>
        <begin position="96"/>
        <end position="163"/>
    </location>
</feature>
<evidence type="ECO:0000313" key="6">
    <source>
        <dbReference type="Proteomes" id="UP000235346"/>
    </source>
</evidence>
<dbReference type="NCBIfam" id="TIGR02272">
    <property type="entry name" value="gentisate_1_2"/>
    <property type="match status" value="1"/>
</dbReference>
<dbReference type="CDD" id="cd02216">
    <property type="entry name" value="cupin_GDO-like_N"/>
    <property type="match status" value="1"/>
</dbReference>
<dbReference type="GO" id="GO:0047922">
    <property type="term" value="F:gentisate 1,2-dioxygenase activity"/>
    <property type="evidence" value="ECO:0007669"/>
    <property type="project" value="UniProtKB-UniRule"/>
</dbReference>
<dbReference type="InterPro" id="IPR047183">
    <property type="entry name" value="GDO-like"/>
</dbReference>
<evidence type="ECO:0000256" key="1">
    <source>
        <dbReference type="ARBA" id="ARBA00022964"/>
    </source>
</evidence>
<evidence type="ECO:0000256" key="2">
    <source>
        <dbReference type="ARBA" id="ARBA00023002"/>
    </source>
</evidence>
<dbReference type="InterPro" id="IPR013096">
    <property type="entry name" value="Cupin_2"/>
</dbReference>
<keyword evidence="1 5" id="KW-0223">Dioxygenase</keyword>
<name>A0A2N7TH00_9GAMM</name>
<dbReference type="AlphaFoldDB" id="A0A2N7TH00"/>
<dbReference type="Proteomes" id="UP000235346">
    <property type="component" value="Unassembled WGS sequence"/>
</dbReference>
<dbReference type="PANTHER" id="PTHR41517:SF1">
    <property type="entry name" value="CUPIN"/>
    <property type="match status" value="1"/>
</dbReference>
<evidence type="ECO:0000259" key="4">
    <source>
        <dbReference type="Pfam" id="PF07883"/>
    </source>
</evidence>
<dbReference type="CDD" id="cd06992">
    <property type="entry name" value="cupin_GDO-like_C"/>
    <property type="match status" value="1"/>
</dbReference>
<dbReference type="Gene3D" id="2.60.120.10">
    <property type="entry name" value="Jelly Rolls"/>
    <property type="match status" value="1"/>
</dbReference>
<dbReference type="OrthoDB" id="285029at2"/>
<dbReference type="SUPFAM" id="SSF51182">
    <property type="entry name" value="RmlC-like cupins"/>
    <property type="match status" value="1"/>
</dbReference>
<organism evidence="5 6">
    <name type="scientific">Halomonas heilongjiangensis</name>
    <dbReference type="NCBI Taxonomy" id="1387883"/>
    <lineage>
        <taxon>Bacteria</taxon>
        <taxon>Pseudomonadati</taxon>
        <taxon>Pseudomonadota</taxon>
        <taxon>Gammaproteobacteria</taxon>
        <taxon>Oceanospirillales</taxon>
        <taxon>Halomonadaceae</taxon>
        <taxon>Halomonas</taxon>
    </lineage>
</organism>
<dbReference type="InterPro" id="IPR011051">
    <property type="entry name" value="RmlC_Cupin_sf"/>
</dbReference>
<dbReference type="EC" id="1.13.11.4" evidence="3"/>